<dbReference type="SUPFAM" id="SSF55811">
    <property type="entry name" value="Nudix"/>
    <property type="match status" value="1"/>
</dbReference>
<dbReference type="PROSITE" id="PS51462">
    <property type="entry name" value="NUDIX"/>
    <property type="match status" value="1"/>
</dbReference>
<dbReference type="GO" id="GO:0016818">
    <property type="term" value="F:hydrolase activity, acting on acid anhydrides, in phosphorus-containing anhydrides"/>
    <property type="evidence" value="ECO:0007669"/>
    <property type="project" value="TreeGrafter"/>
</dbReference>
<evidence type="ECO:0000313" key="8">
    <source>
        <dbReference type="Proteomes" id="UP000198694"/>
    </source>
</evidence>
<evidence type="ECO:0000256" key="5">
    <source>
        <dbReference type="ARBA" id="ARBA00022842"/>
    </source>
</evidence>
<dbReference type="PRINTS" id="PR00502">
    <property type="entry name" value="NUDIXFAMILY"/>
</dbReference>
<dbReference type="STRING" id="407036.SAMN05216243_1762"/>
<reference evidence="7 8" key="1">
    <citation type="submission" date="2016-10" db="EMBL/GenBank/DDBJ databases">
        <authorList>
            <person name="de Groot N.N."/>
        </authorList>
    </citation>
    <scope>NUCLEOTIDE SEQUENCE [LARGE SCALE GENOMIC DNA]</scope>
    <source>
        <strain evidence="7 8">CGMCC 1.6502</strain>
    </source>
</reference>
<gene>
    <name evidence="7" type="ORF">SAMN05216243_1762</name>
</gene>
<dbReference type="PANTHER" id="PTHR43758:SF2">
    <property type="entry name" value="OXIDIZED PURINE NUCLEOSIDE TRIPHOSPHATE HYDROLASE"/>
    <property type="match status" value="1"/>
</dbReference>
<dbReference type="InterPro" id="IPR000086">
    <property type="entry name" value="NUDIX_hydrolase_dom"/>
</dbReference>
<dbReference type="EMBL" id="FNFL01000002">
    <property type="protein sequence ID" value="SDK04920.1"/>
    <property type="molecule type" value="Genomic_DNA"/>
</dbReference>
<keyword evidence="5" id="KW-0460">Magnesium</keyword>
<proteinExistence type="inferred from homology"/>
<evidence type="ECO:0000256" key="3">
    <source>
        <dbReference type="ARBA" id="ARBA00022723"/>
    </source>
</evidence>
<organism evidence="7 8">
    <name type="scientific">Sediminibacillus albus</name>
    <dbReference type="NCBI Taxonomy" id="407036"/>
    <lineage>
        <taxon>Bacteria</taxon>
        <taxon>Bacillati</taxon>
        <taxon>Bacillota</taxon>
        <taxon>Bacilli</taxon>
        <taxon>Bacillales</taxon>
        <taxon>Bacillaceae</taxon>
        <taxon>Sediminibacillus</taxon>
    </lineage>
</organism>
<sequence>MRRVTNCVLQKDDHILMLQKPRRGWYAMPGGKMERGESIKEAAQREYFEETGLSLVNPQLSAAFSFLIQEEKHVVDEWMMFTFSCRQFQGTLNEECKEGILEWVPKEHVLEKPMAEGDRYIINHILHSDQVLYGTFSYTKDYELLDYKLDPTN</sequence>
<dbReference type="GO" id="GO:0046872">
    <property type="term" value="F:metal ion binding"/>
    <property type="evidence" value="ECO:0007669"/>
    <property type="project" value="UniProtKB-KW"/>
</dbReference>
<dbReference type="Proteomes" id="UP000198694">
    <property type="component" value="Unassembled WGS sequence"/>
</dbReference>
<feature type="domain" description="Nudix hydrolase" evidence="6">
    <location>
        <begin position="1"/>
        <end position="126"/>
    </location>
</feature>
<protein>
    <submittedName>
        <fullName evidence="7">8-oxo-dGTP diphosphatase</fullName>
    </submittedName>
</protein>
<dbReference type="InterPro" id="IPR020476">
    <property type="entry name" value="Nudix_hydrolase"/>
</dbReference>
<dbReference type="OrthoDB" id="9800186at2"/>
<keyword evidence="8" id="KW-1185">Reference proteome</keyword>
<dbReference type="PANTHER" id="PTHR43758">
    <property type="entry name" value="7,8-DIHYDRO-8-OXOGUANINE TRIPHOSPHATASE"/>
    <property type="match status" value="1"/>
</dbReference>
<evidence type="ECO:0000313" key="7">
    <source>
        <dbReference type="EMBL" id="SDK04920.1"/>
    </source>
</evidence>
<evidence type="ECO:0000259" key="6">
    <source>
        <dbReference type="PROSITE" id="PS51462"/>
    </source>
</evidence>
<dbReference type="Gene3D" id="3.90.79.10">
    <property type="entry name" value="Nucleoside Triphosphate Pyrophosphohydrolase"/>
    <property type="match status" value="1"/>
</dbReference>
<comment type="cofactor">
    <cofactor evidence="1">
        <name>Mg(2+)</name>
        <dbReference type="ChEBI" id="CHEBI:18420"/>
    </cofactor>
</comment>
<keyword evidence="4" id="KW-0378">Hydrolase</keyword>
<keyword evidence="3" id="KW-0479">Metal-binding</keyword>
<dbReference type="InterPro" id="IPR015797">
    <property type="entry name" value="NUDIX_hydrolase-like_dom_sf"/>
</dbReference>
<name>A0A1G8YSD3_9BACI</name>
<dbReference type="CDD" id="cd18886">
    <property type="entry name" value="NUDIX_MutT_Nudt1"/>
    <property type="match status" value="1"/>
</dbReference>
<evidence type="ECO:0000256" key="4">
    <source>
        <dbReference type="ARBA" id="ARBA00022801"/>
    </source>
</evidence>
<dbReference type="GO" id="GO:0005737">
    <property type="term" value="C:cytoplasm"/>
    <property type="evidence" value="ECO:0007669"/>
    <property type="project" value="TreeGrafter"/>
</dbReference>
<dbReference type="RefSeq" id="WP_093213115.1">
    <property type="nucleotide sequence ID" value="NZ_FNFL01000002.1"/>
</dbReference>
<dbReference type="Pfam" id="PF00293">
    <property type="entry name" value="NUDIX"/>
    <property type="match status" value="1"/>
</dbReference>
<evidence type="ECO:0000256" key="2">
    <source>
        <dbReference type="ARBA" id="ARBA00005582"/>
    </source>
</evidence>
<comment type="similarity">
    <text evidence="2">Belongs to the Nudix hydrolase family.</text>
</comment>
<dbReference type="AlphaFoldDB" id="A0A1G8YSD3"/>
<evidence type="ECO:0000256" key="1">
    <source>
        <dbReference type="ARBA" id="ARBA00001946"/>
    </source>
</evidence>
<accession>A0A1G8YSD3</accession>